<dbReference type="Pfam" id="PF12796">
    <property type="entry name" value="Ank_2"/>
    <property type="match status" value="3"/>
</dbReference>
<dbReference type="SUPFAM" id="SSF48403">
    <property type="entry name" value="Ankyrin repeat"/>
    <property type="match status" value="1"/>
</dbReference>
<evidence type="ECO:0000313" key="5">
    <source>
        <dbReference type="EnsemblProtists" id="EOD27400"/>
    </source>
</evidence>
<feature type="repeat" description="ANK" evidence="2">
    <location>
        <begin position="569"/>
        <end position="590"/>
    </location>
</feature>
<dbReference type="GO" id="GO:0004359">
    <property type="term" value="F:glutaminase activity"/>
    <property type="evidence" value="ECO:0007669"/>
    <property type="project" value="InterPro"/>
</dbReference>
<feature type="domain" description="EF-hand" evidence="4">
    <location>
        <begin position="668"/>
        <end position="703"/>
    </location>
</feature>
<dbReference type="AlphaFoldDB" id="A0A0D3JV65"/>
<dbReference type="EnsemblProtists" id="EOD27400">
    <property type="protein sequence ID" value="EOD27400"/>
    <property type="gene ID" value="EMIHUDRAFT_235876"/>
</dbReference>
<keyword evidence="6" id="KW-1185">Reference proteome</keyword>
<dbReference type="SUPFAM" id="SSF47473">
    <property type="entry name" value="EF-hand"/>
    <property type="match status" value="1"/>
</dbReference>
<dbReference type="PROSITE" id="PS50222">
    <property type="entry name" value="EF_HAND_2"/>
    <property type="match status" value="1"/>
</dbReference>
<dbReference type="RefSeq" id="XP_005779829.1">
    <property type="nucleotide sequence ID" value="XM_005779772.1"/>
</dbReference>
<dbReference type="eggNOG" id="KOG0506">
    <property type="taxonomic scope" value="Eukaryota"/>
</dbReference>
<dbReference type="PaxDb" id="2903-EOD27400"/>
<accession>A0A0D3JV65</accession>
<dbReference type="GO" id="GO:0006543">
    <property type="term" value="P:L-glutamine catabolic process"/>
    <property type="evidence" value="ECO:0007669"/>
    <property type="project" value="TreeGrafter"/>
</dbReference>
<feature type="region of interest" description="Disordered" evidence="3">
    <location>
        <begin position="515"/>
        <end position="536"/>
    </location>
</feature>
<dbReference type="InterPro" id="IPR018247">
    <property type="entry name" value="EF_Hand_1_Ca_BS"/>
</dbReference>
<sequence length="898" mass="95431">MADLAARLTGLAKTANAQGAIDSAASLFDAAHAIGGRVQARISAANMRLKLQQPEQACSEFDALLSQSPPLDPIAHAMVLRKRGDALAMMESGPASEVVSAPLRIDPSVAATTAGELTRLGSSSNAGGQHSLAAYAYTAAFALTRKRELRISAANMTLKTGGVANAQIAANEYDAICTEAASSGDHDEQASLFTSMLRAVAEAVTTGLRRGDGCSAAPMEPRRPPHRPAPIFGADPGTARDGDLPAVAASKDQPPSSSSIIPGREEAATSAYVNPPGARVGGQPSKWKGVLTKAVALAKLTKQRELASQLPLPVPTGGLTGLGAAAALCEAAASADLERLRTMVLIQGRTAIHIAASEGYLQVVRLLVEELGSEHSPQDRWGGTPMNDAERHQHLDVVRYLESIGARGHEMRGDPDGPATELCRAAARADLERLRELVRNKGYDINAADYDKRTAMHLAASEGKLKVVRLLVGELKADHSPRDRWGGTPMNDATRHQHLDVVDYLRSAGAQLGSAVARDEGHRPVGSSPIRSDNGPAAELCDAAARADLERLRELVRNKGYDVNAADYDKRTAMHLAASEGKLKVVRLLVGELKADHSPRDRWGGTPMNDATRHQHLDVVDYLRSAGAQLGSAAQDAGSESTGRNKRGPWRPAHAAHEVAAAQQHLEMTIQQVHSSFAKFDADGSGLLEPAEVAAALNSLGALSGGREADASEAQRIMISHDYKNDALTADQFKDLVRVLAMEGQIELKGELQAEVDKITKAEKEDPWAVALRGDKVVRGMVDKLRLKMAGCEDMDASLAGSIASFSTDKRGRRGCLGCFTVAISCCGVIPILHPNRWFCSSWTMLMALLVVYCAVTVPLEVAFEGTSLKIALGSGGWQTWEICNVLGTPPEPPKRLR</sequence>
<dbReference type="PANTHER" id="PTHR12544:SF29">
    <property type="entry name" value="GLUTAMINASE"/>
    <property type="match status" value="1"/>
</dbReference>
<feature type="region of interest" description="Disordered" evidence="3">
    <location>
        <begin position="211"/>
        <end position="262"/>
    </location>
</feature>
<name>A0A0D3JV65_EMIH1</name>
<dbReference type="SUPFAM" id="SSF48452">
    <property type="entry name" value="TPR-like"/>
    <property type="match status" value="1"/>
</dbReference>
<dbReference type="KEGG" id="ehx:EMIHUDRAFT_235876"/>
<keyword evidence="1" id="KW-0106">Calcium</keyword>
<dbReference type="InterPro" id="IPR011992">
    <property type="entry name" value="EF-hand-dom_pair"/>
</dbReference>
<dbReference type="CDD" id="cd00051">
    <property type="entry name" value="EFh"/>
    <property type="match status" value="1"/>
</dbReference>
<evidence type="ECO:0000313" key="6">
    <source>
        <dbReference type="Proteomes" id="UP000013827"/>
    </source>
</evidence>
<dbReference type="InterPro" id="IPR036770">
    <property type="entry name" value="Ankyrin_rpt-contain_sf"/>
</dbReference>
<dbReference type="Gene3D" id="1.25.40.20">
    <property type="entry name" value="Ankyrin repeat-containing domain"/>
    <property type="match status" value="3"/>
</dbReference>
<dbReference type="SMART" id="SM00248">
    <property type="entry name" value="ANK"/>
    <property type="match status" value="7"/>
</dbReference>
<dbReference type="Proteomes" id="UP000013827">
    <property type="component" value="Unassembled WGS sequence"/>
</dbReference>
<evidence type="ECO:0000256" key="3">
    <source>
        <dbReference type="SAM" id="MobiDB-lite"/>
    </source>
</evidence>
<reference evidence="5" key="2">
    <citation type="submission" date="2024-10" db="UniProtKB">
        <authorList>
            <consortium name="EnsemblProtists"/>
        </authorList>
    </citation>
    <scope>IDENTIFICATION</scope>
</reference>
<organism evidence="5 6">
    <name type="scientific">Emiliania huxleyi (strain CCMP1516)</name>
    <dbReference type="NCBI Taxonomy" id="280463"/>
    <lineage>
        <taxon>Eukaryota</taxon>
        <taxon>Haptista</taxon>
        <taxon>Haptophyta</taxon>
        <taxon>Prymnesiophyceae</taxon>
        <taxon>Isochrysidales</taxon>
        <taxon>Noelaerhabdaceae</taxon>
        <taxon>Emiliania</taxon>
    </lineage>
</organism>
<dbReference type="Gene3D" id="1.10.238.10">
    <property type="entry name" value="EF-hand"/>
    <property type="match status" value="1"/>
</dbReference>
<feature type="repeat" description="ANK" evidence="2">
    <location>
        <begin position="347"/>
        <end position="369"/>
    </location>
</feature>
<dbReference type="HOGENOM" id="CLU_322495_0_0_1"/>
<evidence type="ECO:0000259" key="4">
    <source>
        <dbReference type="PROSITE" id="PS50222"/>
    </source>
</evidence>
<dbReference type="eggNOG" id="KOG0498">
    <property type="taxonomic scope" value="Eukaryota"/>
</dbReference>
<dbReference type="PROSITE" id="PS50297">
    <property type="entry name" value="ANK_REP_REGION"/>
    <property type="match status" value="3"/>
</dbReference>
<dbReference type="InterPro" id="IPR015868">
    <property type="entry name" value="Glutaminase"/>
</dbReference>
<reference evidence="6" key="1">
    <citation type="journal article" date="2013" name="Nature">
        <title>Pan genome of the phytoplankton Emiliania underpins its global distribution.</title>
        <authorList>
            <person name="Read B.A."/>
            <person name="Kegel J."/>
            <person name="Klute M.J."/>
            <person name="Kuo A."/>
            <person name="Lefebvre S.C."/>
            <person name="Maumus F."/>
            <person name="Mayer C."/>
            <person name="Miller J."/>
            <person name="Monier A."/>
            <person name="Salamov A."/>
            <person name="Young J."/>
            <person name="Aguilar M."/>
            <person name="Claverie J.M."/>
            <person name="Frickenhaus S."/>
            <person name="Gonzalez K."/>
            <person name="Herman E.K."/>
            <person name="Lin Y.C."/>
            <person name="Napier J."/>
            <person name="Ogata H."/>
            <person name="Sarno A.F."/>
            <person name="Shmutz J."/>
            <person name="Schroeder D."/>
            <person name="de Vargas C."/>
            <person name="Verret F."/>
            <person name="von Dassow P."/>
            <person name="Valentin K."/>
            <person name="Van de Peer Y."/>
            <person name="Wheeler G."/>
            <person name="Dacks J.B."/>
            <person name="Delwiche C.F."/>
            <person name="Dyhrman S.T."/>
            <person name="Glockner G."/>
            <person name="John U."/>
            <person name="Richards T."/>
            <person name="Worden A.Z."/>
            <person name="Zhang X."/>
            <person name="Grigoriev I.V."/>
            <person name="Allen A.E."/>
            <person name="Bidle K."/>
            <person name="Borodovsky M."/>
            <person name="Bowler C."/>
            <person name="Brownlee C."/>
            <person name="Cock J.M."/>
            <person name="Elias M."/>
            <person name="Gladyshev V.N."/>
            <person name="Groth M."/>
            <person name="Guda C."/>
            <person name="Hadaegh A."/>
            <person name="Iglesias-Rodriguez M.D."/>
            <person name="Jenkins J."/>
            <person name="Jones B.M."/>
            <person name="Lawson T."/>
            <person name="Leese F."/>
            <person name="Lindquist E."/>
            <person name="Lobanov A."/>
            <person name="Lomsadze A."/>
            <person name="Malik S.B."/>
            <person name="Marsh M.E."/>
            <person name="Mackinder L."/>
            <person name="Mock T."/>
            <person name="Mueller-Roeber B."/>
            <person name="Pagarete A."/>
            <person name="Parker M."/>
            <person name="Probert I."/>
            <person name="Quesneville H."/>
            <person name="Raines C."/>
            <person name="Rensing S.A."/>
            <person name="Riano-Pachon D.M."/>
            <person name="Richier S."/>
            <person name="Rokitta S."/>
            <person name="Shiraiwa Y."/>
            <person name="Soanes D.M."/>
            <person name="van der Giezen M."/>
            <person name="Wahlund T.M."/>
            <person name="Williams B."/>
            <person name="Wilson W."/>
            <person name="Wolfe G."/>
            <person name="Wurch L.L."/>
        </authorList>
    </citation>
    <scope>NUCLEOTIDE SEQUENCE</scope>
</reference>
<dbReference type="PROSITE" id="PS00018">
    <property type="entry name" value="EF_HAND_1"/>
    <property type="match status" value="1"/>
</dbReference>
<feature type="repeat" description="ANK" evidence="2">
    <location>
        <begin position="451"/>
        <end position="472"/>
    </location>
</feature>
<feature type="region of interest" description="Disordered" evidence="3">
    <location>
        <begin position="631"/>
        <end position="651"/>
    </location>
</feature>
<evidence type="ECO:0000256" key="2">
    <source>
        <dbReference type="PROSITE-ProRule" id="PRU00023"/>
    </source>
</evidence>
<dbReference type="GO" id="GO:0005509">
    <property type="term" value="F:calcium ion binding"/>
    <property type="evidence" value="ECO:0007669"/>
    <property type="project" value="InterPro"/>
</dbReference>
<protein>
    <recommendedName>
        <fullName evidence="4">EF-hand domain-containing protein</fullName>
    </recommendedName>
</protein>
<dbReference type="InterPro" id="IPR002048">
    <property type="entry name" value="EF_hand_dom"/>
</dbReference>
<dbReference type="GeneID" id="17272945"/>
<dbReference type="InterPro" id="IPR002110">
    <property type="entry name" value="Ankyrin_rpt"/>
</dbReference>
<dbReference type="PROSITE" id="PS50088">
    <property type="entry name" value="ANK_REPEAT"/>
    <property type="match status" value="3"/>
</dbReference>
<dbReference type="InterPro" id="IPR011990">
    <property type="entry name" value="TPR-like_helical_dom_sf"/>
</dbReference>
<evidence type="ECO:0000256" key="1">
    <source>
        <dbReference type="ARBA" id="ARBA00022837"/>
    </source>
</evidence>
<proteinExistence type="predicted"/>
<keyword evidence="2" id="KW-0040">ANK repeat</keyword>
<dbReference type="PANTHER" id="PTHR12544">
    <property type="entry name" value="GLUTAMINASE"/>
    <property type="match status" value="1"/>
</dbReference>
<dbReference type="GO" id="GO:0006537">
    <property type="term" value="P:glutamate biosynthetic process"/>
    <property type="evidence" value="ECO:0007669"/>
    <property type="project" value="TreeGrafter"/>
</dbReference>